<keyword evidence="3 5" id="KW-1133">Transmembrane helix</keyword>
<evidence type="ECO:0000256" key="4">
    <source>
        <dbReference type="ARBA" id="ARBA00023136"/>
    </source>
</evidence>
<dbReference type="NCBIfam" id="TIGR03061">
    <property type="entry name" value="pip_yhgE_Nterm"/>
    <property type="match status" value="1"/>
</dbReference>
<evidence type="ECO:0000313" key="8">
    <source>
        <dbReference type="Proteomes" id="UP000618579"/>
    </source>
</evidence>
<feature type="domain" description="ABC-2 type transporter transmembrane" evidence="6">
    <location>
        <begin position="723"/>
        <end position="867"/>
    </location>
</feature>
<evidence type="ECO:0000256" key="3">
    <source>
        <dbReference type="ARBA" id="ARBA00022989"/>
    </source>
</evidence>
<gene>
    <name evidence="7" type="ORF">GC097_16915</name>
</gene>
<protein>
    <submittedName>
        <fullName evidence="7">YhgE/Pip domain-containing protein</fullName>
    </submittedName>
</protein>
<feature type="transmembrane region" description="Helical" evidence="5">
    <location>
        <begin position="840"/>
        <end position="869"/>
    </location>
</feature>
<feature type="transmembrane region" description="Helical" evidence="5">
    <location>
        <begin position="735"/>
        <end position="758"/>
    </location>
</feature>
<sequence>MKKIFSIYRTDLINLWRVPTGLLLMVALAILPSVYAWINLEAMWDPYSNTSGIKIAVTSNDQGAKIEDKSINIGNEVVDSLKNNHTLGWTFVDNETALRGVERGDYYASLIIPEDFSRKITSIVDGTMEKPEILYTVNEKINAVAPKITSKGASSVTQQISENFIKTVSSSILTRMKEIGIDFEKELPTIRNMETKILELEKRLPEIASMGDKALELEQKLPEIKEKGQKIVQLEQKIPDINRAADTVLKIEERWPKIQEVAQEVLLIQQKLPDIQKAASRVAELDQNFGKVEEVLNTAIDKSRKADEIVTAALNTLPKIDEIATQGAAFANQLTNFLQKNEAAFQTLIPVVKQNLILLQQTADAVTQLTGMLQDVNLDPQKALAVMALLSERLTTGAAVLDNTIDVFTRLNTYLPGSPFTDTITRLTGVRTNLTNQIQALNKLQSAIGRGEKPAKDIVNNLNALSKEASASLGNILARYDSEIVPNMTKALAQIMSIAKNAGSALQTLKEQLPNIKGILTDAQSGIHFAQTQLDTLQKELPDIRAKVHEASSTLQTKLDAFTNGINEAAPFIRNDLPRVEQKLHAATDFIRNDLPSAEEDIRKVADLYQTKLPEVENAVHLAANLVRSDLPEFEAAVHKAADQIRNVQGSGSIDEVLRLLQNDIQKQSDFLSNPVLIKEDKRFPIPNYGSAMSPFYTTLSLWVGAMLLVSLMRVDVDNLDGGFKTHHIYFGRMLIFLTVGFFQALIVTIGDIFLLGTYVVDKIWFVVFAVLISIVFITITYTLVSVFGNIGKGIAIIFLVLQFSSSGGTFPVSTASSFFQKLNPFVPFTYAVGLLREAVGGMLWGLVLKDVLCICVFIVICYVVALALKKPLSGYTKRVAEKAKMTKLIS</sequence>
<reference evidence="7 8" key="1">
    <citation type="submission" date="2019-10" db="EMBL/GenBank/DDBJ databases">
        <title>Description of Paenibacillus pedi sp. nov.</title>
        <authorList>
            <person name="Carlier A."/>
            <person name="Qi S."/>
        </authorList>
    </citation>
    <scope>NUCLEOTIDE SEQUENCE [LARGE SCALE GENOMIC DNA]</scope>
    <source>
        <strain evidence="7 8">LMG 31457</strain>
    </source>
</reference>
<feature type="domain" description="ABC-2 type transporter transmembrane" evidence="6">
    <location>
        <begin position="31"/>
        <end position="181"/>
    </location>
</feature>
<keyword evidence="4 5" id="KW-0472">Membrane</keyword>
<feature type="transmembrane region" description="Helical" evidence="5">
    <location>
        <begin position="696"/>
        <end position="715"/>
    </location>
</feature>
<dbReference type="PANTHER" id="PTHR43077">
    <property type="entry name" value="TRANSPORT PERMEASE YVFS-RELATED"/>
    <property type="match status" value="1"/>
</dbReference>
<feature type="transmembrane region" description="Helical" evidence="5">
    <location>
        <begin position="764"/>
        <end position="785"/>
    </location>
</feature>
<dbReference type="InterPro" id="IPR013525">
    <property type="entry name" value="ABC2_TM"/>
</dbReference>
<dbReference type="EMBL" id="WHNZ01000039">
    <property type="protein sequence ID" value="NOV01699.1"/>
    <property type="molecule type" value="Genomic_DNA"/>
</dbReference>
<dbReference type="NCBIfam" id="TIGR03062">
    <property type="entry name" value="pip_yhgE_Cterm"/>
    <property type="match status" value="1"/>
</dbReference>
<dbReference type="InterPro" id="IPR017500">
    <property type="entry name" value="Phage_infect_YhgE_N"/>
</dbReference>
<evidence type="ECO:0000256" key="1">
    <source>
        <dbReference type="ARBA" id="ARBA00004141"/>
    </source>
</evidence>
<dbReference type="InterPro" id="IPR017501">
    <property type="entry name" value="Phage_infect_YhgE_C"/>
</dbReference>
<dbReference type="Proteomes" id="UP000618579">
    <property type="component" value="Unassembled WGS sequence"/>
</dbReference>
<dbReference type="Gene3D" id="3.40.1710.10">
    <property type="entry name" value="abc type-2 transporter like domain"/>
    <property type="match status" value="1"/>
</dbReference>
<proteinExistence type="predicted"/>
<dbReference type="Pfam" id="PF12698">
    <property type="entry name" value="ABC2_membrane_3"/>
    <property type="match status" value="2"/>
</dbReference>
<keyword evidence="2 5" id="KW-0812">Transmembrane</keyword>
<evidence type="ECO:0000256" key="5">
    <source>
        <dbReference type="SAM" id="Phobius"/>
    </source>
</evidence>
<dbReference type="PANTHER" id="PTHR43077:SF10">
    <property type="entry name" value="TRANSPORT PERMEASE PROTEIN"/>
    <property type="match status" value="1"/>
</dbReference>
<name>A0ABX1ZS88_9BACL</name>
<organism evidence="7 8">
    <name type="scientific">Paenibacillus planticolens</name>
    <dbReference type="NCBI Taxonomy" id="2654976"/>
    <lineage>
        <taxon>Bacteria</taxon>
        <taxon>Bacillati</taxon>
        <taxon>Bacillota</taxon>
        <taxon>Bacilli</taxon>
        <taxon>Bacillales</taxon>
        <taxon>Paenibacillaceae</taxon>
        <taxon>Paenibacillus</taxon>
    </lineage>
</organism>
<evidence type="ECO:0000313" key="7">
    <source>
        <dbReference type="EMBL" id="NOV01699.1"/>
    </source>
</evidence>
<comment type="caution">
    <text evidence="7">The sequence shown here is derived from an EMBL/GenBank/DDBJ whole genome shotgun (WGS) entry which is preliminary data.</text>
</comment>
<evidence type="ECO:0000256" key="2">
    <source>
        <dbReference type="ARBA" id="ARBA00022692"/>
    </source>
</evidence>
<dbReference type="InterPro" id="IPR051328">
    <property type="entry name" value="T7SS_ABC-Transporter"/>
</dbReference>
<evidence type="ECO:0000259" key="6">
    <source>
        <dbReference type="Pfam" id="PF12698"/>
    </source>
</evidence>
<keyword evidence="8" id="KW-1185">Reference proteome</keyword>
<dbReference type="RefSeq" id="WP_171684515.1">
    <property type="nucleotide sequence ID" value="NZ_WHNZ01000039.1"/>
</dbReference>
<accession>A0ABX1ZS88</accession>
<feature type="transmembrane region" description="Helical" evidence="5">
    <location>
        <begin position="797"/>
        <end position="820"/>
    </location>
</feature>
<comment type="subcellular location">
    <subcellularLocation>
        <location evidence="1">Membrane</location>
        <topology evidence="1">Multi-pass membrane protein</topology>
    </subcellularLocation>
</comment>